<protein>
    <submittedName>
        <fullName evidence="2">Uncharacterized protein</fullName>
    </submittedName>
</protein>
<name>A0A915JSJ2_ROMCU</name>
<reference evidence="2" key="1">
    <citation type="submission" date="2022-11" db="UniProtKB">
        <authorList>
            <consortium name="WormBaseParasite"/>
        </authorList>
    </citation>
    <scope>IDENTIFICATION</scope>
</reference>
<evidence type="ECO:0000313" key="2">
    <source>
        <dbReference type="WBParaSite" id="nRc.2.0.1.t29044-RA"/>
    </source>
</evidence>
<evidence type="ECO:0000313" key="1">
    <source>
        <dbReference type="Proteomes" id="UP000887565"/>
    </source>
</evidence>
<keyword evidence="1" id="KW-1185">Reference proteome</keyword>
<dbReference type="WBParaSite" id="nRc.2.0.1.t29044-RA">
    <property type="protein sequence ID" value="nRc.2.0.1.t29044-RA"/>
    <property type="gene ID" value="nRc.2.0.1.g29044"/>
</dbReference>
<sequence>MTTDIQEDDLVGAAFCHPNLDNPVLVQFRPCINFNGSVMVDLFEHIIQPNQHITLEDRAAAIKLVT</sequence>
<accession>A0A915JSJ2</accession>
<proteinExistence type="predicted"/>
<dbReference type="Proteomes" id="UP000887565">
    <property type="component" value="Unplaced"/>
</dbReference>
<organism evidence="1 2">
    <name type="scientific">Romanomermis culicivorax</name>
    <name type="common">Nematode worm</name>
    <dbReference type="NCBI Taxonomy" id="13658"/>
    <lineage>
        <taxon>Eukaryota</taxon>
        <taxon>Metazoa</taxon>
        <taxon>Ecdysozoa</taxon>
        <taxon>Nematoda</taxon>
        <taxon>Enoplea</taxon>
        <taxon>Dorylaimia</taxon>
        <taxon>Mermithida</taxon>
        <taxon>Mermithoidea</taxon>
        <taxon>Mermithidae</taxon>
        <taxon>Romanomermis</taxon>
    </lineage>
</organism>
<dbReference type="AlphaFoldDB" id="A0A915JSJ2"/>